<keyword evidence="9" id="KW-1185">Reference proteome</keyword>
<dbReference type="InterPro" id="IPR008141">
    <property type="entry name" value="Ala_DH"/>
</dbReference>
<evidence type="ECO:0000256" key="3">
    <source>
        <dbReference type="ARBA" id="ARBA00023002"/>
    </source>
</evidence>
<evidence type="ECO:0000259" key="5">
    <source>
        <dbReference type="SMART" id="SM01003"/>
    </source>
</evidence>
<evidence type="ECO:0000256" key="2">
    <source>
        <dbReference type="ARBA" id="ARBA00012897"/>
    </source>
</evidence>
<gene>
    <name evidence="7" type="ORF">BA92_05390</name>
    <name evidence="6" type="ORF">IE90_11430</name>
</gene>
<evidence type="ECO:0000313" key="8">
    <source>
        <dbReference type="Proteomes" id="UP000031937"/>
    </source>
</evidence>
<evidence type="ECO:0000313" key="6">
    <source>
        <dbReference type="EMBL" id="KIO43718.1"/>
    </source>
</evidence>
<comment type="similarity">
    <text evidence="1">Belongs to the AlaDH/PNT family.</text>
</comment>
<reference evidence="7 9" key="1">
    <citation type="submission" date="2014-07" db="EMBL/GenBank/DDBJ databases">
        <title>Porphyromonadaceae bacterium OUH 308042 = ATCC BAA-2681 = DSM 28342 draft genome.</title>
        <authorList>
            <person name="Sydenham T.V."/>
            <person name="Hasman H."/>
            <person name="Justensen U.S."/>
        </authorList>
    </citation>
    <scope>NUCLEOTIDE SEQUENCE [LARGE SCALE GENOMIC DNA]</scope>
    <source>
        <strain evidence="7 9">OUH 308042</strain>
    </source>
</reference>
<feature type="domain" description="Alanine dehydrogenase/pyridine nucleotide transhydrogenase NAD(H)-binding" evidence="4">
    <location>
        <begin position="181"/>
        <end position="329"/>
    </location>
</feature>
<proteinExistence type="inferred from homology"/>
<dbReference type="Proteomes" id="UP000031937">
    <property type="component" value="Unassembled WGS sequence"/>
</dbReference>
<dbReference type="SMART" id="SM01002">
    <property type="entry name" value="AlaDh_PNT_C"/>
    <property type="match status" value="1"/>
</dbReference>
<evidence type="ECO:0000256" key="1">
    <source>
        <dbReference type="ARBA" id="ARBA00005689"/>
    </source>
</evidence>
<dbReference type="OrthoDB" id="9804592at2"/>
<dbReference type="GO" id="GO:0005886">
    <property type="term" value="C:plasma membrane"/>
    <property type="evidence" value="ECO:0007669"/>
    <property type="project" value="TreeGrafter"/>
</dbReference>
<dbReference type="EMBL" id="JPIU01000037">
    <property type="protein sequence ID" value="KIO45882.1"/>
    <property type="molecule type" value="Genomic_DNA"/>
</dbReference>
<dbReference type="SMART" id="SM01003">
    <property type="entry name" value="AlaDh_PNT_N"/>
    <property type="match status" value="1"/>
</dbReference>
<sequence>MENSGKLSGATIDREWFVFQEKEVFQEWKRQKFVIGLPNETDRDENRICLTPESAGILIDAGHAVIVQRGAGFQANYTDREYADVGARVVETPEEVYVADIIMKSTPVSPKDAEYMRERQVIMSPLKLFELRRDAIIEMMHKKVTAIGFDILKDEDGFYPVVRIMSEICGGAAILIASEYLSNSRNGKGIFLGGITGITPTEIVILGAGTLGEYAARTALSLGAVVKVFDHSLERLRRLNACLEQRVFTSVFHKPVLDRALLSADVVIGALRYFDDDQGVSVTEEQVKLMKRGAVIVDMSIDHGGCFETSGPTTHEKPVYVYNGVIHYCVPNVASRVARTASIAYSNIFTPLMEKISCNGGFRNAIKTDAGLRHGVYIYNGLLTRKIIADKFGLISRDIDLLLAAF</sequence>
<dbReference type="RefSeq" id="WP_041503905.1">
    <property type="nucleotide sequence ID" value="NZ_JPIT01000031.1"/>
</dbReference>
<name>A0A0C3NIC4_9PORP</name>
<dbReference type="Pfam" id="PF05222">
    <property type="entry name" value="AlaDh_PNT_N"/>
    <property type="match status" value="1"/>
</dbReference>
<dbReference type="InterPro" id="IPR007886">
    <property type="entry name" value="AlaDH/PNT_N"/>
</dbReference>
<dbReference type="AlphaFoldDB" id="A0A0C3NIC4"/>
<dbReference type="InterPro" id="IPR036291">
    <property type="entry name" value="NAD(P)-bd_dom_sf"/>
</dbReference>
<comment type="caution">
    <text evidence="7">The sequence shown here is derived from an EMBL/GenBank/DDBJ whole genome shotgun (WGS) entry which is preliminary data.</text>
</comment>
<dbReference type="PANTHER" id="PTHR42795:SF1">
    <property type="entry name" value="ALANINE DEHYDROGENASE"/>
    <property type="match status" value="1"/>
</dbReference>
<dbReference type="EMBL" id="JPIT01000031">
    <property type="protein sequence ID" value="KIO43718.1"/>
    <property type="molecule type" value="Genomic_DNA"/>
</dbReference>
<protein>
    <recommendedName>
        <fullName evidence="2">alanine dehydrogenase</fullName>
        <ecNumber evidence="2">1.4.1.1</ecNumber>
    </recommendedName>
</protein>
<organism evidence="7 9">
    <name type="scientific">Sanguibacteroides justesenii</name>
    <dbReference type="NCBI Taxonomy" id="1547597"/>
    <lineage>
        <taxon>Bacteria</taxon>
        <taxon>Pseudomonadati</taxon>
        <taxon>Bacteroidota</taxon>
        <taxon>Bacteroidia</taxon>
        <taxon>Bacteroidales</taxon>
        <taxon>Porphyromonadaceae</taxon>
        <taxon>Sanguibacteroides</taxon>
    </lineage>
</organism>
<dbReference type="Proteomes" id="UP000031980">
    <property type="component" value="Unassembled WGS sequence"/>
</dbReference>
<feature type="domain" description="Alanine dehydrogenase/pyridine nucleotide transhydrogenase N-terminal" evidence="5">
    <location>
        <begin position="36"/>
        <end position="169"/>
    </location>
</feature>
<dbReference type="SUPFAM" id="SSF52283">
    <property type="entry name" value="Formate/glycerate dehydrogenase catalytic domain-like"/>
    <property type="match status" value="1"/>
</dbReference>
<accession>A0A0C3NIC4</accession>
<keyword evidence="3" id="KW-0560">Oxidoreductase</keyword>
<dbReference type="GO" id="GO:0000286">
    <property type="term" value="F:alanine dehydrogenase activity"/>
    <property type="evidence" value="ECO:0007669"/>
    <property type="project" value="UniProtKB-EC"/>
</dbReference>
<dbReference type="EC" id="1.4.1.1" evidence="2"/>
<dbReference type="GO" id="GO:0042853">
    <property type="term" value="P:L-alanine catabolic process"/>
    <property type="evidence" value="ECO:0007669"/>
    <property type="project" value="InterPro"/>
</dbReference>
<dbReference type="PANTHER" id="PTHR42795">
    <property type="entry name" value="ALANINE DEHYDROGENASE"/>
    <property type="match status" value="1"/>
</dbReference>
<evidence type="ECO:0000259" key="4">
    <source>
        <dbReference type="SMART" id="SM01002"/>
    </source>
</evidence>
<dbReference type="Gene3D" id="3.40.50.720">
    <property type="entry name" value="NAD(P)-binding Rossmann-like Domain"/>
    <property type="match status" value="2"/>
</dbReference>
<dbReference type="Pfam" id="PF01262">
    <property type="entry name" value="AlaDh_PNT_C"/>
    <property type="match status" value="1"/>
</dbReference>
<dbReference type="SUPFAM" id="SSF51735">
    <property type="entry name" value="NAD(P)-binding Rossmann-fold domains"/>
    <property type="match status" value="1"/>
</dbReference>
<evidence type="ECO:0000313" key="7">
    <source>
        <dbReference type="EMBL" id="KIO45882.1"/>
    </source>
</evidence>
<dbReference type="InterPro" id="IPR007698">
    <property type="entry name" value="AlaDH/PNT_NAD(H)-bd"/>
</dbReference>
<evidence type="ECO:0000313" key="9">
    <source>
        <dbReference type="Proteomes" id="UP000031980"/>
    </source>
</evidence>
<dbReference type="CDD" id="cd05305">
    <property type="entry name" value="L-AlaDH"/>
    <property type="match status" value="1"/>
</dbReference>
<reference evidence="6 8" key="2">
    <citation type="submission" date="2014-07" db="EMBL/GenBank/DDBJ databases">
        <title>Porphyromonadaceae bacterium OUH 334697 = ATCC BAA-2682 = DSM 28341 draft genome.</title>
        <authorList>
            <person name="Sydenham T.V."/>
            <person name="Hasman H."/>
            <person name="Justesen U.S."/>
        </authorList>
    </citation>
    <scope>NUCLEOTIDE SEQUENCE [LARGE SCALE GENOMIC DNA]</scope>
    <source>
        <strain evidence="6 8">OUH 334697</strain>
    </source>
</reference>